<dbReference type="Proteomes" id="UP000322667">
    <property type="component" value="Chromosome D05"/>
</dbReference>
<organism evidence="1 2">
    <name type="scientific">Gossypium tomentosum</name>
    <name type="common">Hawaiian cotton</name>
    <name type="synonym">Gossypium sandvicense</name>
    <dbReference type="NCBI Taxonomy" id="34277"/>
    <lineage>
        <taxon>Eukaryota</taxon>
        <taxon>Viridiplantae</taxon>
        <taxon>Streptophyta</taxon>
        <taxon>Embryophyta</taxon>
        <taxon>Tracheophyta</taxon>
        <taxon>Spermatophyta</taxon>
        <taxon>Magnoliopsida</taxon>
        <taxon>eudicotyledons</taxon>
        <taxon>Gunneridae</taxon>
        <taxon>Pentapetalae</taxon>
        <taxon>rosids</taxon>
        <taxon>malvids</taxon>
        <taxon>Malvales</taxon>
        <taxon>Malvaceae</taxon>
        <taxon>Malvoideae</taxon>
        <taxon>Gossypium</taxon>
    </lineage>
</organism>
<proteinExistence type="predicted"/>
<dbReference type="EMBL" id="CM017627">
    <property type="protein sequence ID" value="TYH73621.1"/>
    <property type="molecule type" value="Genomic_DNA"/>
</dbReference>
<evidence type="ECO:0000313" key="2">
    <source>
        <dbReference type="Proteomes" id="UP000322667"/>
    </source>
</evidence>
<accession>A0A5D2L2S7</accession>
<protein>
    <submittedName>
        <fullName evidence="1">Uncharacterized protein</fullName>
    </submittedName>
</protein>
<gene>
    <name evidence="1" type="ORF">ES332_D05G342100v1</name>
</gene>
<reference evidence="1 2" key="1">
    <citation type="submission" date="2019-07" db="EMBL/GenBank/DDBJ databases">
        <title>WGS assembly of Gossypium tomentosum.</title>
        <authorList>
            <person name="Chen Z.J."/>
            <person name="Sreedasyam A."/>
            <person name="Ando A."/>
            <person name="Song Q."/>
            <person name="De L."/>
            <person name="Hulse-Kemp A."/>
            <person name="Ding M."/>
            <person name="Ye W."/>
            <person name="Kirkbride R."/>
            <person name="Jenkins J."/>
            <person name="Plott C."/>
            <person name="Lovell J."/>
            <person name="Lin Y.-M."/>
            <person name="Vaughn R."/>
            <person name="Liu B."/>
            <person name="Li W."/>
            <person name="Simpson S."/>
            <person name="Scheffler B."/>
            <person name="Saski C."/>
            <person name="Grover C."/>
            <person name="Hu G."/>
            <person name="Conover J."/>
            <person name="Carlson J."/>
            <person name="Shu S."/>
            <person name="Boston L."/>
            <person name="Williams M."/>
            <person name="Peterson D."/>
            <person name="Mcgee K."/>
            <person name="Jones D."/>
            <person name="Wendel J."/>
            <person name="Stelly D."/>
            <person name="Grimwood J."/>
            <person name="Schmutz J."/>
        </authorList>
    </citation>
    <scope>NUCLEOTIDE SEQUENCE [LARGE SCALE GENOMIC DNA]</scope>
    <source>
        <strain evidence="1">7179.01</strain>
    </source>
</reference>
<evidence type="ECO:0000313" key="1">
    <source>
        <dbReference type="EMBL" id="TYH73621.1"/>
    </source>
</evidence>
<sequence length="52" mass="5917">MGLKLLLIVGLFPPIPPHMEEPHLSNNFLITDRVSPSILTINNRRFIPNRIA</sequence>
<keyword evidence="2" id="KW-1185">Reference proteome</keyword>
<dbReference type="AlphaFoldDB" id="A0A5D2L2S7"/>
<name>A0A5D2L2S7_GOSTO</name>